<name>A0A8K0AHW5_ANDGO</name>
<protein>
    <submittedName>
        <fullName evidence="3">Putative mitochondrial protein</fullName>
    </submittedName>
</protein>
<evidence type="ECO:0000256" key="1">
    <source>
        <dbReference type="SAM" id="MobiDB-lite"/>
    </source>
</evidence>
<sequence>MSFTSSTSPGKMHTARRVFPQAGASHLTAAMSVRPEVPEPADHPASASRRRAVPSPERSGASSLAEILSQQPNLNIRQFRHSLSVADSDRDGSLSRTDFHRVLLDLGIDCFARESLAASTPELIAIAPLLERIEGIRSVCFNNTSPSSGNPDFAMQSTFSSIDNIGNHGRPTSPQRLLASSSSSSSSSAAAVTPLSSASPKSMSSAALSPSANASSPTNGDYPLHTRPGSPTRALAMSNNAKAVLNYHAPDGQSEPISTITSKRNSADVPWSHKFATAQRIMIEQGSLGSRSLHNNATLSAASPIAHDTIPNAASIPVRNQQGNASSVPLPGPSQARPAPAIRHTARNTIW</sequence>
<evidence type="ECO:0000313" key="3">
    <source>
        <dbReference type="EMBL" id="KAF0852636.1"/>
    </source>
</evidence>
<reference evidence="3" key="1">
    <citation type="submission" date="2019-09" db="EMBL/GenBank/DDBJ databases">
        <title>The Mitochondrial Proteome of the Jakobid, Andalucia godoyi, a Protist With the Most Gene-Rich and Bacteria-Like Mitochondrial Genome.</title>
        <authorList>
            <person name="Gray M.W."/>
            <person name="Burger G."/>
            <person name="Derelle R."/>
            <person name="Klimes V."/>
            <person name="Leger M."/>
            <person name="Sarrasin M."/>
            <person name="Vlcek C."/>
            <person name="Roger A.J."/>
            <person name="Elias M."/>
            <person name="Lang B.F."/>
        </authorList>
    </citation>
    <scope>NUCLEOTIDE SEQUENCE</scope>
    <source>
        <strain evidence="3">And28</strain>
    </source>
</reference>
<dbReference type="EMBL" id="VRVR01000024">
    <property type="protein sequence ID" value="KAF0852636.1"/>
    <property type="molecule type" value="Genomic_DNA"/>
</dbReference>
<gene>
    <name evidence="3" type="ORF">ANDGO_08209</name>
</gene>
<dbReference type="PROSITE" id="PS50222">
    <property type="entry name" value="EF_HAND_2"/>
    <property type="match status" value="1"/>
</dbReference>
<keyword evidence="4" id="KW-1185">Reference proteome</keyword>
<dbReference type="AlphaFoldDB" id="A0A8K0AHW5"/>
<feature type="region of interest" description="Disordered" evidence="1">
    <location>
        <begin position="1"/>
        <end position="63"/>
    </location>
</feature>
<evidence type="ECO:0000313" key="4">
    <source>
        <dbReference type="Proteomes" id="UP000799049"/>
    </source>
</evidence>
<dbReference type="InterPro" id="IPR018247">
    <property type="entry name" value="EF_Hand_1_Ca_BS"/>
</dbReference>
<dbReference type="PROSITE" id="PS00018">
    <property type="entry name" value="EF_HAND_1"/>
    <property type="match status" value="1"/>
</dbReference>
<proteinExistence type="predicted"/>
<feature type="region of interest" description="Disordered" evidence="1">
    <location>
        <begin position="145"/>
        <end position="234"/>
    </location>
</feature>
<evidence type="ECO:0000259" key="2">
    <source>
        <dbReference type="PROSITE" id="PS50222"/>
    </source>
</evidence>
<dbReference type="InterPro" id="IPR002048">
    <property type="entry name" value="EF_hand_dom"/>
</dbReference>
<feature type="compositionally biased region" description="Polar residues" evidence="1">
    <location>
        <begin position="145"/>
        <end position="175"/>
    </location>
</feature>
<dbReference type="GO" id="GO:0005509">
    <property type="term" value="F:calcium ion binding"/>
    <property type="evidence" value="ECO:0007669"/>
    <property type="project" value="InterPro"/>
</dbReference>
<feature type="domain" description="EF-hand" evidence="2">
    <location>
        <begin position="74"/>
        <end position="109"/>
    </location>
</feature>
<feature type="compositionally biased region" description="Low complexity" evidence="1">
    <location>
        <begin position="177"/>
        <end position="217"/>
    </location>
</feature>
<organism evidence="3 4">
    <name type="scientific">Andalucia godoyi</name>
    <name type="common">Flagellate</name>
    <dbReference type="NCBI Taxonomy" id="505711"/>
    <lineage>
        <taxon>Eukaryota</taxon>
        <taxon>Discoba</taxon>
        <taxon>Jakobida</taxon>
        <taxon>Andalucina</taxon>
        <taxon>Andaluciidae</taxon>
        <taxon>Andalucia</taxon>
    </lineage>
</organism>
<feature type="region of interest" description="Disordered" evidence="1">
    <location>
        <begin position="321"/>
        <end position="351"/>
    </location>
</feature>
<dbReference type="Proteomes" id="UP000799049">
    <property type="component" value="Unassembled WGS sequence"/>
</dbReference>
<comment type="caution">
    <text evidence="3">The sequence shown here is derived from an EMBL/GenBank/DDBJ whole genome shotgun (WGS) entry which is preliminary data.</text>
</comment>
<accession>A0A8K0AHW5</accession>